<sequence length="999" mass="114249">MRRQLDEMLAKGVITSCASPWAAPVILVPKKSPDGIPKYRFCTDFRGLNSVTSTPVYPIPDIKSNLSLMAGSRYFTLLDIENAYWNIPIREEDKDKTGFVTPFGSFRYEKMAFGLSGAPSTFQRVMDAMLVGLRDVEVLVYLDDLLLFSETIEDHMRRMKLVFERVREANFKLSVAKCTFAVPEVVYLGHVVNSNGVAPDPSKVTAIREFPRPRTVKDVRSFLGLSGYYRAFIRNYAAMSRPLTQLTRKDEKFVWTDSQQLAFDDLKAALTSESVLAHPRFDQQFILSTDASDYAISAIFSQLQNGKERPISFASRMLNAAERNYSTTQKELLAVVFGTQIHRCFLYGRKFKIVTDHAALKWLITVKNHHCARLTRWVLKLSEYDFEIEHKAGKKHVNADCLSRHIASVATGAASRRCQSAESGETLTRETVYTGQQQDPYCKEIMDEISTDTRSKFFISDDGLLYAGPNLENGKLVVPHNLIQPIIEMHHDKVFAGHQGVKRTRDLIKLNYFWPNMDRDVETYVRQCESCAKFKVGRHPTAPLGELPETTSPFEMTSIDICGPYPETKRRNRYLLTFIDHFSRYPEAIPIPRQDAPNVARALVTEIFSRLGCPQALSSDQGSNFMSELFQEMCKLLQVKRINSTAFNPQMQGKVEKFHLGLNQTLSHYVNKYGNDWDEFVNYALMAHRAIPHSITRYSPFYLLHGRQMRLPMEDDLTTGKFLKGEPKDNRSLIQDHIDTLADRLEEAYRVVRENNKVGRERQNEWYDKGTRLVIFQPGEMVYLRQMSKVKRGCPKFRLRRRGPYEVVRRLSDLNYLVRVSQRKELVVNVNKMKKCCVKTVPAPSGTRDIPLRVQERDGGQDEANDEGITPLASHDHVEDDGSFDLTPTTLKGERTEDRSQDPTWEPSRHQEVQRATDKTPDTGRETGARYWLRSRQGEDTVASDGTPTEREGEGSDPEETDAEPRPSGLPETGNVPEHEERTEHPPRYNLRPLPGRKI</sequence>
<dbReference type="STRING" id="105785.A0A2J7R4B4"/>
<keyword evidence="7" id="KW-0695">RNA-directed DNA polymerase</keyword>
<dbReference type="Pfam" id="PF17917">
    <property type="entry name" value="RT_RNaseH"/>
    <property type="match status" value="1"/>
</dbReference>
<dbReference type="GO" id="GO:0003964">
    <property type="term" value="F:RNA-directed DNA polymerase activity"/>
    <property type="evidence" value="ECO:0007669"/>
    <property type="project" value="UniProtKB-KW"/>
</dbReference>
<dbReference type="InterPro" id="IPR000477">
    <property type="entry name" value="RT_dom"/>
</dbReference>
<dbReference type="PROSITE" id="PS50878">
    <property type="entry name" value="RT_POL"/>
    <property type="match status" value="1"/>
</dbReference>
<dbReference type="InterPro" id="IPR054465">
    <property type="entry name" value="Integrase_p58-like_C"/>
</dbReference>
<feature type="compositionally biased region" description="Basic and acidic residues" evidence="8">
    <location>
        <begin position="892"/>
        <end position="928"/>
    </location>
</feature>
<dbReference type="EMBL" id="NEVH01007466">
    <property type="protein sequence ID" value="PNF35657.1"/>
    <property type="molecule type" value="Genomic_DNA"/>
</dbReference>
<evidence type="ECO:0000256" key="5">
    <source>
        <dbReference type="ARBA" id="ARBA00022759"/>
    </source>
</evidence>
<dbReference type="GO" id="GO:0004519">
    <property type="term" value="F:endonuclease activity"/>
    <property type="evidence" value="ECO:0007669"/>
    <property type="project" value="UniProtKB-KW"/>
</dbReference>
<feature type="domain" description="Integrase catalytic" evidence="10">
    <location>
        <begin position="549"/>
        <end position="708"/>
    </location>
</feature>
<dbReference type="InterPro" id="IPR043502">
    <property type="entry name" value="DNA/RNA_pol_sf"/>
</dbReference>
<dbReference type="GO" id="GO:0015074">
    <property type="term" value="P:DNA integration"/>
    <property type="evidence" value="ECO:0007669"/>
    <property type="project" value="InterPro"/>
</dbReference>
<dbReference type="InterPro" id="IPR041373">
    <property type="entry name" value="RT_RNaseH"/>
</dbReference>
<evidence type="ECO:0000313" key="12">
    <source>
        <dbReference type="Proteomes" id="UP000235965"/>
    </source>
</evidence>
<dbReference type="Gene3D" id="3.30.420.10">
    <property type="entry name" value="Ribonuclease H-like superfamily/Ribonuclease H"/>
    <property type="match status" value="1"/>
</dbReference>
<dbReference type="Gene3D" id="3.10.10.10">
    <property type="entry name" value="HIV Type 1 Reverse Transcriptase, subunit A, domain 1"/>
    <property type="match status" value="1"/>
</dbReference>
<dbReference type="InterPro" id="IPR036397">
    <property type="entry name" value="RNaseH_sf"/>
</dbReference>
<keyword evidence="5" id="KW-0255">Endonuclease</keyword>
<dbReference type="PROSITE" id="PS50994">
    <property type="entry name" value="INTEGRASE"/>
    <property type="match status" value="1"/>
</dbReference>
<keyword evidence="3" id="KW-0548">Nucleotidyltransferase</keyword>
<evidence type="ECO:0000256" key="2">
    <source>
        <dbReference type="ARBA" id="ARBA00022679"/>
    </source>
</evidence>
<dbReference type="Proteomes" id="UP000235965">
    <property type="component" value="Unassembled WGS sequence"/>
</dbReference>
<dbReference type="FunFam" id="1.10.340.70:FF:000001">
    <property type="entry name" value="Retrovirus-related Pol polyprotein from transposon gypsy-like Protein"/>
    <property type="match status" value="1"/>
</dbReference>
<dbReference type="Pfam" id="PF00078">
    <property type="entry name" value="RVT_1"/>
    <property type="match status" value="1"/>
</dbReference>
<evidence type="ECO:0000313" key="11">
    <source>
        <dbReference type="EMBL" id="PNF35657.1"/>
    </source>
</evidence>
<dbReference type="InterPro" id="IPR050951">
    <property type="entry name" value="Retrovirus_Pol_polyprotein"/>
</dbReference>
<evidence type="ECO:0000256" key="8">
    <source>
        <dbReference type="SAM" id="MobiDB-lite"/>
    </source>
</evidence>
<organism evidence="11 12">
    <name type="scientific">Cryptotermes secundus</name>
    <dbReference type="NCBI Taxonomy" id="105785"/>
    <lineage>
        <taxon>Eukaryota</taxon>
        <taxon>Metazoa</taxon>
        <taxon>Ecdysozoa</taxon>
        <taxon>Arthropoda</taxon>
        <taxon>Hexapoda</taxon>
        <taxon>Insecta</taxon>
        <taxon>Pterygota</taxon>
        <taxon>Neoptera</taxon>
        <taxon>Polyneoptera</taxon>
        <taxon>Dictyoptera</taxon>
        <taxon>Blattodea</taxon>
        <taxon>Blattoidea</taxon>
        <taxon>Termitoidae</taxon>
        <taxon>Kalotermitidae</taxon>
        <taxon>Cryptotermitinae</taxon>
        <taxon>Cryptotermes</taxon>
    </lineage>
</organism>
<dbReference type="FunFam" id="3.10.20.370:FF:000001">
    <property type="entry name" value="Retrovirus-related Pol polyprotein from transposon 17.6-like protein"/>
    <property type="match status" value="1"/>
</dbReference>
<proteinExistence type="predicted"/>
<dbReference type="CDD" id="cd01647">
    <property type="entry name" value="RT_LTR"/>
    <property type="match status" value="1"/>
</dbReference>
<dbReference type="Pfam" id="PF00665">
    <property type="entry name" value="rve"/>
    <property type="match status" value="1"/>
</dbReference>
<dbReference type="CDD" id="cd09274">
    <property type="entry name" value="RNase_HI_RT_Ty3"/>
    <property type="match status" value="1"/>
</dbReference>
<evidence type="ECO:0000256" key="3">
    <source>
        <dbReference type="ARBA" id="ARBA00022695"/>
    </source>
</evidence>
<name>A0A2J7R4B4_9NEOP</name>
<keyword evidence="4" id="KW-0540">Nuclease</keyword>
<dbReference type="InParanoid" id="A0A2J7R4B4"/>
<reference evidence="11 12" key="1">
    <citation type="submission" date="2017-12" db="EMBL/GenBank/DDBJ databases">
        <title>Hemimetabolous genomes reveal molecular basis of termite eusociality.</title>
        <authorList>
            <person name="Harrison M.C."/>
            <person name="Jongepier E."/>
            <person name="Robertson H.M."/>
            <person name="Arning N."/>
            <person name="Bitard-Feildel T."/>
            <person name="Chao H."/>
            <person name="Childers C.P."/>
            <person name="Dinh H."/>
            <person name="Doddapaneni H."/>
            <person name="Dugan S."/>
            <person name="Gowin J."/>
            <person name="Greiner C."/>
            <person name="Han Y."/>
            <person name="Hu H."/>
            <person name="Hughes D.S.T."/>
            <person name="Huylmans A.-K."/>
            <person name="Kemena C."/>
            <person name="Kremer L.P.M."/>
            <person name="Lee S.L."/>
            <person name="Lopez-Ezquerra A."/>
            <person name="Mallet L."/>
            <person name="Monroy-Kuhn J.M."/>
            <person name="Moser A."/>
            <person name="Murali S.C."/>
            <person name="Muzny D.M."/>
            <person name="Otani S."/>
            <person name="Piulachs M.-D."/>
            <person name="Poelchau M."/>
            <person name="Qu J."/>
            <person name="Schaub F."/>
            <person name="Wada-Katsumata A."/>
            <person name="Worley K.C."/>
            <person name="Xie Q."/>
            <person name="Ylla G."/>
            <person name="Poulsen M."/>
            <person name="Gibbs R.A."/>
            <person name="Schal C."/>
            <person name="Richards S."/>
            <person name="Belles X."/>
            <person name="Korb J."/>
            <person name="Bornberg-Bauer E."/>
        </authorList>
    </citation>
    <scope>NUCLEOTIDE SEQUENCE [LARGE SCALE GENOMIC DNA]</scope>
    <source>
        <tissue evidence="11">Whole body</tissue>
    </source>
</reference>
<feature type="domain" description="Reverse transcriptase" evidence="9">
    <location>
        <begin position="9"/>
        <end position="192"/>
    </location>
</feature>
<dbReference type="EC" id="2.7.7.49" evidence="1"/>
<evidence type="ECO:0000256" key="7">
    <source>
        <dbReference type="ARBA" id="ARBA00022918"/>
    </source>
</evidence>
<comment type="caution">
    <text evidence="11">The sequence shown here is derived from an EMBL/GenBank/DDBJ whole genome shotgun (WGS) entry which is preliminary data.</text>
</comment>
<dbReference type="InterPro" id="IPR041588">
    <property type="entry name" value="Integrase_H2C2"/>
</dbReference>
<dbReference type="InterPro" id="IPR001584">
    <property type="entry name" value="Integrase_cat-core"/>
</dbReference>
<dbReference type="Gene3D" id="1.10.340.70">
    <property type="match status" value="1"/>
</dbReference>
<evidence type="ECO:0000256" key="6">
    <source>
        <dbReference type="ARBA" id="ARBA00022801"/>
    </source>
</evidence>
<dbReference type="OrthoDB" id="6757216at2759"/>
<keyword evidence="12" id="KW-1185">Reference proteome</keyword>
<dbReference type="FunFam" id="3.30.420.10:FF:000032">
    <property type="entry name" value="Retrovirus-related Pol polyprotein from transposon 297-like Protein"/>
    <property type="match status" value="1"/>
</dbReference>
<evidence type="ECO:0000256" key="4">
    <source>
        <dbReference type="ARBA" id="ARBA00022722"/>
    </source>
</evidence>
<dbReference type="SUPFAM" id="SSF56672">
    <property type="entry name" value="DNA/RNA polymerases"/>
    <property type="match status" value="1"/>
</dbReference>
<evidence type="ECO:0000259" key="9">
    <source>
        <dbReference type="PROSITE" id="PS50878"/>
    </source>
</evidence>
<dbReference type="InterPro" id="IPR012337">
    <property type="entry name" value="RNaseH-like_sf"/>
</dbReference>
<protein>
    <recommendedName>
        <fullName evidence="1">RNA-directed DNA polymerase</fullName>
        <ecNumber evidence="1">2.7.7.49</ecNumber>
    </recommendedName>
</protein>
<keyword evidence="2" id="KW-0808">Transferase</keyword>
<dbReference type="InterPro" id="IPR043128">
    <property type="entry name" value="Rev_trsase/Diguanyl_cyclase"/>
</dbReference>
<dbReference type="AlphaFoldDB" id="A0A2J7R4B4"/>
<dbReference type="Gene3D" id="3.10.20.370">
    <property type="match status" value="1"/>
</dbReference>
<feature type="compositionally biased region" description="Basic and acidic residues" evidence="8">
    <location>
        <begin position="977"/>
        <end position="987"/>
    </location>
</feature>
<dbReference type="PANTHER" id="PTHR37984:SF5">
    <property type="entry name" value="PROTEIN NYNRIN-LIKE"/>
    <property type="match status" value="1"/>
</dbReference>
<feature type="region of interest" description="Disordered" evidence="8">
    <location>
        <begin position="841"/>
        <end position="999"/>
    </location>
</feature>
<dbReference type="GO" id="GO:0042575">
    <property type="term" value="C:DNA polymerase complex"/>
    <property type="evidence" value="ECO:0007669"/>
    <property type="project" value="UniProtKB-ARBA"/>
</dbReference>
<dbReference type="Pfam" id="PF17921">
    <property type="entry name" value="Integrase_H2C2"/>
    <property type="match status" value="1"/>
</dbReference>
<dbReference type="Gene3D" id="3.30.70.270">
    <property type="match status" value="2"/>
</dbReference>
<gene>
    <name evidence="11" type="ORF">B7P43_G17677</name>
</gene>
<dbReference type="FunFam" id="3.30.70.270:FF:000020">
    <property type="entry name" value="Transposon Tf2-6 polyprotein-like Protein"/>
    <property type="match status" value="1"/>
</dbReference>
<dbReference type="Pfam" id="PF22938">
    <property type="entry name" value="Integrase_p58_C"/>
    <property type="match status" value="1"/>
</dbReference>
<dbReference type="GO" id="GO:0003676">
    <property type="term" value="F:nucleic acid binding"/>
    <property type="evidence" value="ECO:0007669"/>
    <property type="project" value="InterPro"/>
</dbReference>
<dbReference type="SUPFAM" id="SSF53098">
    <property type="entry name" value="Ribonuclease H-like"/>
    <property type="match status" value="1"/>
</dbReference>
<dbReference type="PANTHER" id="PTHR37984">
    <property type="entry name" value="PROTEIN CBG26694"/>
    <property type="match status" value="1"/>
</dbReference>
<dbReference type="GO" id="GO:0016787">
    <property type="term" value="F:hydrolase activity"/>
    <property type="evidence" value="ECO:0007669"/>
    <property type="project" value="UniProtKB-KW"/>
</dbReference>
<feature type="compositionally biased region" description="Basic and acidic residues" evidence="8">
    <location>
        <begin position="850"/>
        <end position="860"/>
    </location>
</feature>
<evidence type="ECO:0000259" key="10">
    <source>
        <dbReference type="PROSITE" id="PS50994"/>
    </source>
</evidence>
<keyword evidence="6" id="KW-0378">Hydrolase</keyword>
<accession>A0A2J7R4B4</accession>
<evidence type="ECO:0000256" key="1">
    <source>
        <dbReference type="ARBA" id="ARBA00012493"/>
    </source>
</evidence>